<evidence type="ECO:0000256" key="1">
    <source>
        <dbReference type="SAM" id="MobiDB-lite"/>
    </source>
</evidence>
<feature type="region of interest" description="Disordered" evidence="1">
    <location>
        <begin position="1"/>
        <end position="38"/>
    </location>
</feature>
<sequence length="193" mass="20903">MRHSRRECYPFLPLGGTGSPRSEPSQREAARKTRAAQPGARHVLFPAVALRLSPTSAHRSLPLTRANRFRGPQWPRRLPPSLESRDSAAGGLWEAQSRRLCEVTRRTAAAVCLHLHLQLRLNSSLSASQLNKHSAQGVPTGVPTDGSKGEGGGGGDDGSAELAPRDEKRAGPEKRALSRARVPRGPGDEREDY</sequence>
<comment type="caution">
    <text evidence="2">The sequence shown here is derived from an EMBL/GenBank/DDBJ whole genome shotgun (WGS) entry which is preliminary data.</text>
</comment>
<dbReference type="Proteomes" id="UP001221898">
    <property type="component" value="Unassembled WGS sequence"/>
</dbReference>
<accession>A0AAD7SZ72</accession>
<keyword evidence="3" id="KW-1185">Reference proteome</keyword>
<organism evidence="2 3">
    <name type="scientific">Aldrovandia affinis</name>
    <dbReference type="NCBI Taxonomy" id="143900"/>
    <lineage>
        <taxon>Eukaryota</taxon>
        <taxon>Metazoa</taxon>
        <taxon>Chordata</taxon>
        <taxon>Craniata</taxon>
        <taxon>Vertebrata</taxon>
        <taxon>Euteleostomi</taxon>
        <taxon>Actinopterygii</taxon>
        <taxon>Neopterygii</taxon>
        <taxon>Teleostei</taxon>
        <taxon>Notacanthiformes</taxon>
        <taxon>Halosauridae</taxon>
        <taxon>Aldrovandia</taxon>
    </lineage>
</organism>
<name>A0AAD7SZ72_9TELE</name>
<evidence type="ECO:0000313" key="3">
    <source>
        <dbReference type="Proteomes" id="UP001221898"/>
    </source>
</evidence>
<evidence type="ECO:0000313" key="2">
    <source>
        <dbReference type="EMBL" id="KAJ8411048.1"/>
    </source>
</evidence>
<dbReference type="EMBL" id="JAINUG010000024">
    <property type="protein sequence ID" value="KAJ8411048.1"/>
    <property type="molecule type" value="Genomic_DNA"/>
</dbReference>
<protein>
    <submittedName>
        <fullName evidence="2">Uncharacterized protein</fullName>
    </submittedName>
</protein>
<reference evidence="2" key="1">
    <citation type="journal article" date="2023" name="Science">
        <title>Genome structures resolve the early diversification of teleost fishes.</title>
        <authorList>
            <person name="Parey E."/>
            <person name="Louis A."/>
            <person name="Montfort J."/>
            <person name="Bouchez O."/>
            <person name="Roques C."/>
            <person name="Iampietro C."/>
            <person name="Lluch J."/>
            <person name="Castinel A."/>
            <person name="Donnadieu C."/>
            <person name="Desvignes T."/>
            <person name="Floi Bucao C."/>
            <person name="Jouanno E."/>
            <person name="Wen M."/>
            <person name="Mejri S."/>
            <person name="Dirks R."/>
            <person name="Jansen H."/>
            <person name="Henkel C."/>
            <person name="Chen W.J."/>
            <person name="Zahm M."/>
            <person name="Cabau C."/>
            <person name="Klopp C."/>
            <person name="Thompson A.W."/>
            <person name="Robinson-Rechavi M."/>
            <person name="Braasch I."/>
            <person name="Lecointre G."/>
            <person name="Bobe J."/>
            <person name="Postlethwait J.H."/>
            <person name="Berthelot C."/>
            <person name="Roest Crollius H."/>
            <person name="Guiguen Y."/>
        </authorList>
    </citation>
    <scope>NUCLEOTIDE SEQUENCE</scope>
    <source>
        <strain evidence="2">NC1722</strain>
    </source>
</reference>
<dbReference type="AlphaFoldDB" id="A0AAD7SZ72"/>
<feature type="region of interest" description="Disordered" evidence="1">
    <location>
        <begin position="130"/>
        <end position="193"/>
    </location>
</feature>
<gene>
    <name evidence="2" type="ORF">AAFF_G00180830</name>
</gene>
<feature type="compositionally biased region" description="Basic and acidic residues" evidence="1">
    <location>
        <begin position="163"/>
        <end position="176"/>
    </location>
</feature>
<proteinExistence type="predicted"/>